<dbReference type="PANTHER" id="PTHR11220">
    <property type="entry name" value="HEME-BINDING PROTEIN-RELATED"/>
    <property type="match status" value="1"/>
</dbReference>
<dbReference type="InterPro" id="IPR011256">
    <property type="entry name" value="Reg_factor_effector_dom_sf"/>
</dbReference>
<protein>
    <submittedName>
        <fullName evidence="1">SOUL heme-binding protein</fullName>
    </submittedName>
</protein>
<evidence type="ECO:0000313" key="1">
    <source>
        <dbReference type="EMBL" id="SNZ12257.1"/>
    </source>
</evidence>
<evidence type="ECO:0000313" key="2">
    <source>
        <dbReference type="Proteomes" id="UP000219453"/>
    </source>
</evidence>
<gene>
    <name evidence="1" type="ORF">SAMN06269185_1577</name>
</gene>
<dbReference type="OrthoDB" id="141612at2157"/>
<proteinExistence type="predicted"/>
<dbReference type="Gene3D" id="3.20.80.10">
    <property type="entry name" value="Regulatory factor, effector binding domain"/>
    <property type="match status" value="1"/>
</dbReference>
<sequence length="204" mass="22647">MALTRKSLATVAAGALAAWTAWGLYARQSADPVPSTTIRMVDGVELRRYPPIAVAETTAEDQTTAFRRLFNYITGDNETASEIEMTAPVRSESTKIPMTAPVRSKESGDGMTMGFYLPPEYGVETPPEPTDPDVTVRSESERVLAVRSFSWYATSGRVDRIERDLLDTLDEHGVEAIGEPFLLRYDDPWTPPFMRRNEVAIEVA</sequence>
<reference evidence="1 2" key="1">
    <citation type="submission" date="2017-09" db="EMBL/GenBank/DDBJ databases">
        <authorList>
            <person name="Ehlers B."/>
            <person name="Leendertz F.H."/>
        </authorList>
    </citation>
    <scope>NUCLEOTIDE SEQUENCE [LARGE SCALE GENOMIC DNA]</scope>
    <source>
        <strain evidence="1 2">DSM 27208</strain>
    </source>
</reference>
<dbReference type="RefSeq" id="WP_097008539.1">
    <property type="nucleotide sequence ID" value="NZ_OBEJ01000002.1"/>
</dbReference>
<organism evidence="1 2">
    <name type="scientific">Natronoarchaeum philippinense</name>
    <dbReference type="NCBI Taxonomy" id="558529"/>
    <lineage>
        <taxon>Archaea</taxon>
        <taxon>Methanobacteriati</taxon>
        <taxon>Methanobacteriota</taxon>
        <taxon>Stenosarchaea group</taxon>
        <taxon>Halobacteria</taxon>
        <taxon>Halobacteriales</taxon>
        <taxon>Natronoarchaeaceae</taxon>
    </lineage>
</organism>
<accession>A0A285NTB7</accession>
<dbReference type="SUPFAM" id="SSF55136">
    <property type="entry name" value="Probable bacterial effector-binding domain"/>
    <property type="match status" value="1"/>
</dbReference>
<dbReference type="EMBL" id="OBEJ01000002">
    <property type="protein sequence ID" value="SNZ12257.1"/>
    <property type="molecule type" value="Genomic_DNA"/>
</dbReference>
<dbReference type="InterPro" id="IPR006917">
    <property type="entry name" value="SOUL_heme-bd"/>
</dbReference>
<keyword evidence="2" id="KW-1185">Reference proteome</keyword>
<dbReference type="Pfam" id="PF04832">
    <property type="entry name" value="SOUL"/>
    <property type="match status" value="1"/>
</dbReference>
<dbReference type="Proteomes" id="UP000219453">
    <property type="component" value="Unassembled WGS sequence"/>
</dbReference>
<name>A0A285NTB7_NATPI</name>
<dbReference type="PANTHER" id="PTHR11220:SF1">
    <property type="entry name" value="HEME-BINDING PROTEIN 2"/>
    <property type="match status" value="1"/>
</dbReference>
<dbReference type="AlphaFoldDB" id="A0A285NTB7"/>